<organism evidence="1 2">
    <name type="scientific">Bacillus xiapuensis</name>
    <dbReference type="NCBI Taxonomy" id="2014075"/>
    <lineage>
        <taxon>Bacteria</taxon>
        <taxon>Bacillati</taxon>
        <taxon>Bacillota</taxon>
        <taxon>Bacilli</taxon>
        <taxon>Bacillales</taxon>
        <taxon>Bacillaceae</taxon>
        <taxon>Bacillus</taxon>
    </lineage>
</organism>
<dbReference type="RefSeq" id="WP_327967443.1">
    <property type="nucleotide sequence ID" value="NZ_JARMQG010000092.1"/>
</dbReference>
<accession>A0ABU6NAL0</accession>
<dbReference type="EMBL" id="JARMQG010000092">
    <property type="protein sequence ID" value="MED3562511.1"/>
    <property type="molecule type" value="Genomic_DNA"/>
</dbReference>
<keyword evidence="2" id="KW-1185">Reference proteome</keyword>
<name>A0ABU6NAL0_9BACI</name>
<evidence type="ECO:0000313" key="1">
    <source>
        <dbReference type="EMBL" id="MED3562511.1"/>
    </source>
</evidence>
<dbReference type="Proteomes" id="UP001330749">
    <property type="component" value="Unassembled WGS sequence"/>
</dbReference>
<evidence type="ECO:0000313" key="2">
    <source>
        <dbReference type="Proteomes" id="UP001330749"/>
    </source>
</evidence>
<sequence>MLNTNYLYDLQKWEVCLYGEKAKDDKVLGLFDTKDEADTEMKKLSKKGGE</sequence>
<reference evidence="1 2" key="1">
    <citation type="submission" date="2023-03" db="EMBL/GenBank/DDBJ databases">
        <title>Bacillus Genome Sequencing.</title>
        <authorList>
            <person name="Dunlap C."/>
        </authorList>
    </citation>
    <scope>NUCLEOTIDE SEQUENCE [LARGE SCALE GENOMIC DNA]</scope>
    <source>
        <strain evidence="1 2">B-14544</strain>
    </source>
</reference>
<comment type="caution">
    <text evidence="1">The sequence shown here is derived from an EMBL/GenBank/DDBJ whole genome shotgun (WGS) entry which is preliminary data.</text>
</comment>
<gene>
    <name evidence="1" type="ORF">P4447_08580</name>
</gene>
<proteinExistence type="predicted"/>
<protein>
    <submittedName>
        <fullName evidence="1">Uncharacterized protein</fullName>
    </submittedName>
</protein>